<dbReference type="SUPFAM" id="SSF53335">
    <property type="entry name" value="S-adenosyl-L-methionine-dependent methyltransferases"/>
    <property type="match status" value="1"/>
</dbReference>
<name>A0A136J9V0_9PEZI</name>
<dbReference type="InterPro" id="IPR029063">
    <property type="entry name" value="SAM-dependent_MTases_sf"/>
</dbReference>
<evidence type="ECO:0000313" key="1">
    <source>
        <dbReference type="EMBL" id="KXJ93964.1"/>
    </source>
</evidence>
<keyword evidence="2" id="KW-1185">Reference proteome</keyword>
<sequence length="396" mass="43010">MVASKTTAGCTGAPAWRAATYIADRSLHERAAKLLDNSDDLRGATTASFSLPARDSYVYHAHLSVTLAQVQHAVSLGAANHMHAWYRDPDEPSKPAAPPPRADVDAYLALFDSATATASALKALASNAKKNSLRARVAANLTDKRFLHPARAAQLTIPKRKHSAAPANPYLTFLNWSCRNLEWCGPNDLSETAPVTSHPVLPLLMHHFGCVCPTFEGLEMIRLLAEGREVIDMGSGNGYWTMMLRQHGVAACTPVDNAQSSWRATWVDDTEIAEGDKYIRQRRGGAPDAVLLLVYPIVGGTVAGGEEGGFTKNLIRAYKGDTLVVVGTQNRNGYTGFRGQSMDEYMAREHAGEWTKVVQIPLLSFPGKDEAMFVFQRGERAPPLQQAKPVEAVAFA</sequence>
<proteinExistence type="predicted"/>
<dbReference type="Proteomes" id="UP000070501">
    <property type="component" value="Unassembled WGS sequence"/>
</dbReference>
<accession>A0A136J9V0</accession>
<protein>
    <recommendedName>
        <fullName evidence="3">S-adenosyl-L-methionine-dependent methyltransferase</fullName>
    </recommendedName>
</protein>
<dbReference type="EMBL" id="KQ964247">
    <property type="protein sequence ID" value="KXJ93964.1"/>
    <property type="molecule type" value="Genomic_DNA"/>
</dbReference>
<organism evidence="1 2">
    <name type="scientific">Microdochium bolleyi</name>
    <dbReference type="NCBI Taxonomy" id="196109"/>
    <lineage>
        <taxon>Eukaryota</taxon>
        <taxon>Fungi</taxon>
        <taxon>Dikarya</taxon>
        <taxon>Ascomycota</taxon>
        <taxon>Pezizomycotina</taxon>
        <taxon>Sordariomycetes</taxon>
        <taxon>Xylariomycetidae</taxon>
        <taxon>Xylariales</taxon>
        <taxon>Microdochiaceae</taxon>
        <taxon>Microdochium</taxon>
    </lineage>
</organism>
<gene>
    <name evidence="1" type="ORF">Micbo1qcDRAFT_231564</name>
</gene>
<evidence type="ECO:0008006" key="3">
    <source>
        <dbReference type="Google" id="ProtNLM"/>
    </source>
</evidence>
<dbReference type="InParanoid" id="A0A136J9V0"/>
<dbReference type="OrthoDB" id="5411518at2759"/>
<dbReference type="AlphaFoldDB" id="A0A136J9V0"/>
<evidence type="ECO:0000313" key="2">
    <source>
        <dbReference type="Proteomes" id="UP000070501"/>
    </source>
</evidence>
<reference evidence="2" key="1">
    <citation type="submission" date="2016-02" db="EMBL/GenBank/DDBJ databases">
        <title>Draft genome sequence of Microdochium bolleyi, a fungal endophyte of beachgrass.</title>
        <authorList>
            <consortium name="DOE Joint Genome Institute"/>
            <person name="David A.S."/>
            <person name="May G."/>
            <person name="Haridas S."/>
            <person name="Lim J."/>
            <person name="Wang M."/>
            <person name="Labutti K."/>
            <person name="Lipzen A."/>
            <person name="Barry K."/>
            <person name="Grigoriev I.V."/>
        </authorList>
    </citation>
    <scope>NUCLEOTIDE SEQUENCE [LARGE SCALE GENOMIC DNA]</scope>
    <source>
        <strain evidence="2">J235TASD1</strain>
    </source>
</reference>
<dbReference type="PANTHER" id="PTHR39290:SF6">
    <property type="entry name" value="S-ADENOSYL-L-METHIONINE-DEPENDENT METHYLTRANSFERASES SUPERFAMILY PROTEIN"/>
    <property type="match status" value="1"/>
</dbReference>
<dbReference type="PANTHER" id="PTHR39290">
    <property type="entry name" value="C3H1-TYPE DOMAIN-CONTAINING PROTEIN-RELATED"/>
    <property type="match status" value="1"/>
</dbReference>